<evidence type="ECO:0000259" key="1">
    <source>
        <dbReference type="Pfam" id="PF00462"/>
    </source>
</evidence>
<protein>
    <submittedName>
        <fullName evidence="2">Glutaredoxin</fullName>
    </submittedName>
</protein>
<dbReference type="RefSeq" id="WP_050003305.1">
    <property type="nucleotide sequence ID" value="NZ_CP008887.1"/>
</dbReference>
<dbReference type="OrthoDB" id="73564at2157"/>
<dbReference type="CDD" id="cd02947">
    <property type="entry name" value="TRX_family"/>
    <property type="match status" value="1"/>
</dbReference>
<dbReference type="PROSITE" id="PS51257">
    <property type="entry name" value="PROKAR_LIPOPROTEIN"/>
    <property type="match status" value="1"/>
</dbReference>
<dbReference type="Pfam" id="PF00462">
    <property type="entry name" value="Glutaredoxin"/>
    <property type="match status" value="1"/>
</dbReference>
<feature type="domain" description="Glutaredoxin" evidence="1">
    <location>
        <begin position="57"/>
        <end position="114"/>
    </location>
</feature>
<proteinExistence type="predicted"/>
<dbReference type="InterPro" id="IPR036249">
    <property type="entry name" value="Thioredoxin-like_sf"/>
</dbReference>
<dbReference type="AlphaFoldDB" id="A0A097QV32"/>
<name>A0A097QV32_9EURY</name>
<dbReference type="Gene3D" id="3.40.30.10">
    <property type="entry name" value="Glutaredoxin"/>
    <property type="match status" value="1"/>
</dbReference>
<dbReference type="STRING" id="1505907.TEU_08320"/>
<evidence type="ECO:0000313" key="2">
    <source>
        <dbReference type="EMBL" id="AIU70335.1"/>
    </source>
</evidence>
<accession>A0A097QV32</accession>
<dbReference type="PROSITE" id="PS51354">
    <property type="entry name" value="GLUTAREDOXIN_2"/>
    <property type="match status" value="1"/>
</dbReference>
<gene>
    <name evidence="2" type="ORF">TEU_08320</name>
</gene>
<reference evidence="2 3" key="1">
    <citation type="journal article" date="2015" name="Int. J. Syst. Evol. Microbiol.">
        <title>Thermococcus eurythermalis sp. nov., a conditional piezophilic hyperthermophilic archaeon with a wide temperature range isolated from an oil-immersed chimney in the Guaymas Basin.</title>
        <authorList>
            <person name="Zhao W."/>
            <person name="Zeng X."/>
            <person name="Xiao X."/>
        </authorList>
    </citation>
    <scope>NUCLEOTIDE SEQUENCE [LARGE SCALE GENOMIC DNA]</scope>
    <source>
        <strain evidence="2 3">A501</strain>
    </source>
</reference>
<dbReference type="GeneID" id="25153438"/>
<dbReference type="SUPFAM" id="SSF52833">
    <property type="entry name" value="Thioredoxin-like"/>
    <property type="match status" value="1"/>
</dbReference>
<dbReference type="HOGENOM" id="CLU_120800_0_0_2"/>
<dbReference type="Proteomes" id="UP000029980">
    <property type="component" value="Chromosome"/>
</dbReference>
<organism evidence="2 3">
    <name type="scientific">Thermococcus eurythermalis</name>
    <dbReference type="NCBI Taxonomy" id="1505907"/>
    <lineage>
        <taxon>Archaea</taxon>
        <taxon>Methanobacteriati</taxon>
        <taxon>Methanobacteriota</taxon>
        <taxon>Thermococci</taxon>
        <taxon>Thermococcales</taxon>
        <taxon>Thermococcaceae</taxon>
        <taxon>Thermococcus</taxon>
    </lineage>
</organism>
<sequence>MKKVGVLLLLLFLIGFSAGCIGSDNTDTTSSTSTAAQQDYVDVNGTKIYLDKVHFYMYGAKTCPHCRNMKEKIPAKYGEEAFTYYELVNNQTNMELFNQLAQLTGITGVPAIAIAYNGTLYAVIEGEFDVEKAPEIIATAMENNGVFLIVGKVYLLPRDEPKWKLVIDALHTLFVEHEPVDVQEILDQLKANSTSAGNSTG</sequence>
<evidence type="ECO:0000313" key="3">
    <source>
        <dbReference type="Proteomes" id="UP000029980"/>
    </source>
</evidence>
<dbReference type="KEGG" id="teu:TEU_08320"/>
<dbReference type="InterPro" id="IPR002109">
    <property type="entry name" value="Glutaredoxin"/>
</dbReference>
<keyword evidence="3" id="KW-1185">Reference proteome</keyword>
<dbReference type="EMBL" id="CP008887">
    <property type="protein sequence ID" value="AIU70335.1"/>
    <property type="molecule type" value="Genomic_DNA"/>
</dbReference>